<protein>
    <recommendedName>
        <fullName evidence="1">DUF8139 domain-containing protein</fullName>
    </recommendedName>
</protein>
<dbReference type="RefSeq" id="WP_149082628.1">
    <property type="nucleotide sequence ID" value="NZ_VTAW01000028.1"/>
</dbReference>
<dbReference type="Pfam" id="PF26460">
    <property type="entry name" value="DUF8139"/>
    <property type="match status" value="1"/>
</dbReference>
<gene>
    <name evidence="2" type="ORF">FYC77_16675</name>
</gene>
<accession>A0A5D5AP14</accession>
<proteinExistence type="predicted"/>
<evidence type="ECO:0000313" key="3">
    <source>
        <dbReference type="Proteomes" id="UP000324104"/>
    </source>
</evidence>
<evidence type="ECO:0000259" key="1">
    <source>
        <dbReference type="Pfam" id="PF26460"/>
    </source>
</evidence>
<dbReference type="AlphaFoldDB" id="A0A5D5AP14"/>
<dbReference type="InterPro" id="IPR058452">
    <property type="entry name" value="DUF8139"/>
</dbReference>
<evidence type="ECO:0000313" key="2">
    <source>
        <dbReference type="EMBL" id="TYT60861.1"/>
    </source>
</evidence>
<organism evidence="2 3">
    <name type="scientific">Natrialba swarupiae</name>
    <dbReference type="NCBI Taxonomy" id="2448032"/>
    <lineage>
        <taxon>Archaea</taxon>
        <taxon>Methanobacteriati</taxon>
        <taxon>Methanobacteriota</taxon>
        <taxon>Stenosarchaea group</taxon>
        <taxon>Halobacteria</taxon>
        <taxon>Halobacteriales</taxon>
        <taxon>Natrialbaceae</taxon>
        <taxon>Natrialba</taxon>
    </lineage>
</organism>
<name>A0A5D5AP14_9EURY</name>
<comment type="caution">
    <text evidence="2">The sequence shown here is derived from an EMBL/GenBank/DDBJ whole genome shotgun (WGS) entry which is preliminary data.</text>
</comment>
<reference evidence="2 3" key="1">
    <citation type="submission" date="2019-08" db="EMBL/GenBank/DDBJ databases">
        <title>Archaea genome.</title>
        <authorList>
            <person name="Kajale S."/>
            <person name="Shouche Y."/>
            <person name="Deshpande N."/>
            <person name="Sharma A."/>
        </authorList>
    </citation>
    <scope>NUCLEOTIDE SEQUENCE [LARGE SCALE GENOMIC DNA]</scope>
    <source>
        <strain evidence="2 3">ESP3B_9</strain>
    </source>
</reference>
<keyword evidence="3" id="KW-1185">Reference proteome</keyword>
<sequence length="211" mass="24122">MYPRLGDRVRIDIPDELDPDFEWHGEHGLVIGIHEDVSGRFYTVGLERYCIVIDAHLRDLRPPLYAATQPSTCLIPSSRRKDMDEDLFHLAKNKATMPEFFIPHAEDADEAEEVFEATAKFVEKQRGEVKREPRIYSVKYYDGDTDQTYEVSVGGNVPKVGEPAISIYESASDSFDVYYICTLNRAVAQGVPVMIGKNNVKRVEYFDEESY</sequence>
<feature type="domain" description="DUF8139" evidence="1">
    <location>
        <begin position="5"/>
        <end position="64"/>
    </location>
</feature>
<dbReference type="Proteomes" id="UP000324104">
    <property type="component" value="Unassembled WGS sequence"/>
</dbReference>
<dbReference type="EMBL" id="VTAW01000028">
    <property type="protein sequence ID" value="TYT60861.1"/>
    <property type="molecule type" value="Genomic_DNA"/>
</dbReference>